<dbReference type="Gene3D" id="3.40.50.1820">
    <property type="entry name" value="alpha/beta hydrolase"/>
    <property type="match status" value="1"/>
</dbReference>
<feature type="chain" id="PRO_5041457085" evidence="1">
    <location>
        <begin position="24"/>
        <end position="308"/>
    </location>
</feature>
<dbReference type="GO" id="GO:0016787">
    <property type="term" value="F:hydrolase activity"/>
    <property type="evidence" value="ECO:0007669"/>
    <property type="project" value="InterPro"/>
</dbReference>
<dbReference type="InterPro" id="IPR002918">
    <property type="entry name" value="Lipase_EstA/Esterase_EstB"/>
</dbReference>
<dbReference type="GO" id="GO:0016042">
    <property type="term" value="P:lipid catabolic process"/>
    <property type="evidence" value="ECO:0007669"/>
    <property type="project" value="InterPro"/>
</dbReference>
<keyword evidence="1" id="KW-0732">Signal</keyword>
<evidence type="ECO:0000313" key="2">
    <source>
        <dbReference type="EMBL" id="CAI6028273.1"/>
    </source>
</evidence>
<protein>
    <submittedName>
        <fullName evidence="2">Uncharacterized protein</fullName>
    </submittedName>
</protein>
<dbReference type="Pfam" id="PF01674">
    <property type="entry name" value="Lipase_2"/>
    <property type="match status" value="1"/>
</dbReference>
<accession>A0AA35PXI4</accession>
<evidence type="ECO:0000313" key="3">
    <source>
        <dbReference type="Proteomes" id="UP001160390"/>
    </source>
</evidence>
<evidence type="ECO:0000256" key="1">
    <source>
        <dbReference type="SAM" id="SignalP"/>
    </source>
</evidence>
<dbReference type="InterPro" id="IPR029058">
    <property type="entry name" value="AB_hydrolase_fold"/>
</dbReference>
<keyword evidence="3" id="KW-1185">Reference proteome</keyword>
<dbReference type="AlphaFoldDB" id="A0AA35PXI4"/>
<name>A0AA35PXI4_9HYPO</name>
<dbReference type="EMBL" id="CABFNP030000478">
    <property type="protein sequence ID" value="CAI6028273.1"/>
    <property type="molecule type" value="Genomic_DNA"/>
</dbReference>
<proteinExistence type="predicted"/>
<dbReference type="Proteomes" id="UP001160390">
    <property type="component" value="Unassembled WGS sequence"/>
</dbReference>
<organism evidence="2 3">
    <name type="scientific">Clonostachys chloroleuca</name>
    <dbReference type="NCBI Taxonomy" id="1926264"/>
    <lineage>
        <taxon>Eukaryota</taxon>
        <taxon>Fungi</taxon>
        <taxon>Dikarya</taxon>
        <taxon>Ascomycota</taxon>
        <taxon>Pezizomycotina</taxon>
        <taxon>Sordariomycetes</taxon>
        <taxon>Hypocreomycetidae</taxon>
        <taxon>Hypocreales</taxon>
        <taxon>Bionectriaceae</taxon>
        <taxon>Clonostachys</taxon>
    </lineage>
</organism>
<dbReference type="SUPFAM" id="SSF53474">
    <property type="entry name" value="alpha/beta-Hydrolases"/>
    <property type="match status" value="1"/>
</dbReference>
<feature type="signal peptide" evidence="1">
    <location>
        <begin position="1"/>
        <end position="23"/>
    </location>
</feature>
<reference evidence="2" key="1">
    <citation type="submission" date="2023-01" db="EMBL/GenBank/DDBJ databases">
        <authorList>
            <person name="Piombo E."/>
        </authorList>
    </citation>
    <scope>NUCLEOTIDE SEQUENCE</scope>
</reference>
<comment type="caution">
    <text evidence="2">The sequence shown here is derived from an EMBL/GenBank/DDBJ whole genome shotgun (WGS) entry which is preliminary data.</text>
</comment>
<sequence>MPSISRVIKGVAAVLALSSQVSAIDWSLPSDLLKNPLYGAVDNNFNCRSEKHPNPLIMLHGLSANREVDLNTLGWNLTDAGYCVFSMTYGAHTLVPWIGGLKSMRESAKEVAAFIKEVKTKTGAQKVDLLGHSEGVTELIVINQGVMAIYVPMTQSGIAEIVDHNIALGPAIHGAKYFGFTDLLYFGGEVTRNLASLALKVLGCAACDDMATDGDVYDDFKANAGKIIQPGNKASIIMSNTDTLVAPATSRIDEPGARNIIVQDTCPDDAVGHAGLAWDKTVWGLVVNELTEDYNRKFECAKGLVFRK</sequence>
<gene>
    <name evidence="2" type="ORF">CCHLO57077_00018274</name>
</gene>